<accession>A0AA46NWX9</accession>
<dbReference type="Pfam" id="PF00037">
    <property type="entry name" value="Fer4"/>
    <property type="match status" value="1"/>
</dbReference>
<sequence length="567" mass="60383">MAHVITQPCCNDASCVSVCPVDCIHPTPDERAYARTEMLFIDPATCIDCGACVDECPVDAIVPEGDMTPEMQAFPDLNAAYYQDNPIQPRQIGLPGAERPTIRSASETLRVAIVGSGPSACYLADELTATKGLDVLVTVVEKLPVIGGLVRYGVAPDHGRTKNVVGTFARTLGRKNCIAYLNVEIGRHISHEELLAHHHAVVYASGAAGDRALGILGEALPGVHSAREFVAWYNGHPDFAGAEFDFSSSRAVVIGNGNVALDAARILVSDVSRLMKTDIADYALEALAASRIREVIVLGRRAADSAAFSTPELIGLGNLAGVDVTTSEIVHRKDAEDSLTRMRHAVLDGYGTTESGTGNRRIHLQFLRTPVEILGTERATGIRVERNVAALDGAGSTVEPTGFYETIESGLILRSIGFRGATVGNLPFDDVRGVLPNDAGAVIDPRTGQAVRGAYVAGWLKRGPTGVIGTNKSCSIETARRIVADFVGGRLATPGAGTAEFDDLVALRQPQRLDLKGWKNIDNHERNLGRSAGRPRVKIVSRDDMVDVAQGSKVRAGTCEPERVAVT</sequence>
<dbReference type="PANTHER" id="PTHR48467:SF1">
    <property type="entry name" value="GLUTAMATE SYNTHASE 1 [NADH], CHLOROPLASTIC-LIKE"/>
    <property type="match status" value="1"/>
</dbReference>
<proteinExistence type="predicted"/>
<reference evidence="10" key="1">
    <citation type="submission" date="2022-09" db="EMBL/GenBank/DDBJ databases">
        <title>The genome sequence of Rhodococcus aetherivorans N1.</title>
        <authorList>
            <person name="Jiang W."/>
        </authorList>
    </citation>
    <scope>NUCLEOTIDE SEQUENCE</scope>
    <source>
        <strain evidence="10">N1</strain>
    </source>
</reference>
<protein>
    <submittedName>
        <fullName evidence="10">4Fe-4S binding protein</fullName>
    </submittedName>
</protein>
<keyword evidence="6" id="KW-0560">Oxidoreductase</keyword>
<dbReference type="RefSeq" id="WP_263509299.1">
    <property type="nucleotide sequence ID" value="NZ_CP106982.1"/>
</dbReference>
<dbReference type="InterPro" id="IPR055275">
    <property type="entry name" value="Ferredox_Rdtase"/>
</dbReference>
<keyword evidence="8" id="KW-0411">Iron-sulfur</keyword>
<dbReference type="PROSITE" id="PS51379">
    <property type="entry name" value="4FE4S_FER_2"/>
    <property type="match status" value="2"/>
</dbReference>
<dbReference type="Pfam" id="PF13450">
    <property type="entry name" value="NAD_binding_8"/>
    <property type="match status" value="1"/>
</dbReference>
<keyword evidence="4" id="KW-0274">FAD</keyword>
<evidence type="ECO:0000256" key="8">
    <source>
        <dbReference type="ARBA" id="ARBA00023014"/>
    </source>
</evidence>
<dbReference type="Gene3D" id="3.50.50.60">
    <property type="entry name" value="FAD/NAD(P)-binding domain"/>
    <property type="match status" value="1"/>
</dbReference>
<feature type="domain" description="4Fe-4S ferredoxin-type" evidence="9">
    <location>
        <begin position="37"/>
        <end position="66"/>
    </location>
</feature>
<keyword evidence="3" id="KW-0479">Metal-binding</keyword>
<evidence type="ECO:0000313" key="11">
    <source>
        <dbReference type="Proteomes" id="UP001163947"/>
    </source>
</evidence>
<dbReference type="Gene3D" id="3.40.50.720">
    <property type="entry name" value="NAD(P)-binding Rossmann-like Domain"/>
    <property type="match status" value="1"/>
</dbReference>
<evidence type="ECO:0000313" key="10">
    <source>
        <dbReference type="EMBL" id="UYF95603.1"/>
    </source>
</evidence>
<dbReference type="GeneID" id="83620262"/>
<evidence type="ECO:0000259" key="9">
    <source>
        <dbReference type="PROSITE" id="PS51379"/>
    </source>
</evidence>
<gene>
    <name evidence="10" type="ORF">OCS65_07555</name>
</gene>
<name>A0AA46NWX9_9NOCA</name>
<dbReference type="PROSITE" id="PS00198">
    <property type="entry name" value="4FE4S_FER_1"/>
    <property type="match status" value="1"/>
</dbReference>
<dbReference type="Gene3D" id="3.30.70.20">
    <property type="match status" value="1"/>
</dbReference>
<keyword evidence="2" id="KW-0285">Flavoprotein</keyword>
<dbReference type="AlphaFoldDB" id="A0AA46NWX9"/>
<dbReference type="InterPro" id="IPR036188">
    <property type="entry name" value="FAD/NAD-bd_sf"/>
</dbReference>
<evidence type="ECO:0000256" key="4">
    <source>
        <dbReference type="ARBA" id="ARBA00022827"/>
    </source>
</evidence>
<evidence type="ECO:0000256" key="3">
    <source>
        <dbReference type="ARBA" id="ARBA00022723"/>
    </source>
</evidence>
<dbReference type="PRINTS" id="PR00419">
    <property type="entry name" value="ADXRDTASE"/>
</dbReference>
<dbReference type="GO" id="GO:0046872">
    <property type="term" value="F:metal ion binding"/>
    <property type="evidence" value="ECO:0007669"/>
    <property type="project" value="UniProtKB-KW"/>
</dbReference>
<evidence type="ECO:0000256" key="2">
    <source>
        <dbReference type="ARBA" id="ARBA00022630"/>
    </source>
</evidence>
<dbReference type="GO" id="GO:0016491">
    <property type="term" value="F:oxidoreductase activity"/>
    <property type="evidence" value="ECO:0007669"/>
    <property type="project" value="UniProtKB-KW"/>
</dbReference>
<evidence type="ECO:0000256" key="1">
    <source>
        <dbReference type="ARBA" id="ARBA00001974"/>
    </source>
</evidence>
<dbReference type="EMBL" id="CP106982">
    <property type="protein sequence ID" value="UYF95603.1"/>
    <property type="molecule type" value="Genomic_DNA"/>
</dbReference>
<organism evidence="10 11">
    <name type="scientific">Rhodococcus aetherivorans</name>
    <dbReference type="NCBI Taxonomy" id="191292"/>
    <lineage>
        <taxon>Bacteria</taxon>
        <taxon>Bacillati</taxon>
        <taxon>Actinomycetota</taxon>
        <taxon>Actinomycetes</taxon>
        <taxon>Mycobacteriales</taxon>
        <taxon>Nocardiaceae</taxon>
        <taxon>Rhodococcus</taxon>
    </lineage>
</organism>
<evidence type="ECO:0000256" key="7">
    <source>
        <dbReference type="ARBA" id="ARBA00023004"/>
    </source>
</evidence>
<feature type="domain" description="4Fe-4S ferredoxin-type" evidence="9">
    <location>
        <begin position="1"/>
        <end position="29"/>
    </location>
</feature>
<dbReference type="GO" id="GO:0051536">
    <property type="term" value="F:iron-sulfur cluster binding"/>
    <property type="evidence" value="ECO:0007669"/>
    <property type="project" value="UniProtKB-KW"/>
</dbReference>
<dbReference type="SUPFAM" id="SSF54862">
    <property type="entry name" value="4Fe-4S ferredoxins"/>
    <property type="match status" value="1"/>
</dbReference>
<evidence type="ECO:0000256" key="5">
    <source>
        <dbReference type="ARBA" id="ARBA00022857"/>
    </source>
</evidence>
<dbReference type="InterPro" id="IPR017896">
    <property type="entry name" value="4Fe4S_Fe-S-bd"/>
</dbReference>
<comment type="cofactor">
    <cofactor evidence="1">
        <name>FAD</name>
        <dbReference type="ChEBI" id="CHEBI:57692"/>
    </cofactor>
</comment>
<keyword evidence="7" id="KW-0408">Iron</keyword>
<dbReference type="InterPro" id="IPR017900">
    <property type="entry name" value="4Fe4S_Fe_S_CS"/>
</dbReference>
<dbReference type="Proteomes" id="UP001163947">
    <property type="component" value="Chromosome"/>
</dbReference>
<dbReference type="PANTHER" id="PTHR48467">
    <property type="entry name" value="GLUTAMATE SYNTHASE 1 [NADH], CHLOROPLASTIC-LIKE"/>
    <property type="match status" value="1"/>
</dbReference>
<evidence type="ECO:0000256" key="6">
    <source>
        <dbReference type="ARBA" id="ARBA00023002"/>
    </source>
</evidence>
<dbReference type="SUPFAM" id="SSF51971">
    <property type="entry name" value="Nucleotide-binding domain"/>
    <property type="match status" value="1"/>
</dbReference>
<keyword evidence="5" id="KW-0521">NADP</keyword>